<accession>A0AAN0KBZ3</accession>
<dbReference type="AlphaFoldDB" id="A0AAN0KBZ3"/>
<dbReference type="EMBL" id="AP028056">
    <property type="protein sequence ID" value="BEH00904.1"/>
    <property type="molecule type" value="Genomic_DNA"/>
</dbReference>
<dbReference type="KEGG" id="broo:brsh051_01850"/>
<evidence type="ECO:0000313" key="3">
    <source>
        <dbReference type="Proteomes" id="UP001431656"/>
    </source>
</evidence>
<dbReference type="RefSeq" id="WP_286266693.1">
    <property type="nucleotide sequence ID" value="NZ_AP028056.1"/>
</dbReference>
<dbReference type="Proteomes" id="UP001431656">
    <property type="component" value="Chromosome"/>
</dbReference>
<feature type="compositionally biased region" description="Polar residues" evidence="1">
    <location>
        <begin position="117"/>
        <end position="131"/>
    </location>
</feature>
<keyword evidence="3" id="KW-1185">Reference proteome</keyword>
<feature type="region of interest" description="Disordered" evidence="1">
    <location>
        <begin position="117"/>
        <end position="149"/>
    </location>
</feature>
<reference evidence="2" key="1">
    <citation type="journal article" date="2024" name="Int. J. Syst. Evol. Microbiol.">
        <title>Brooklawnia propionicigenes sp. nov., a facultatively anaerobic, propionate-producing bacterium isolated from a methanogenic reactor treating waste from cattle farms.</title>
        <authorList>
            <person name="Akita Y."/>
            <person name="Ueki A."/>
            <person name="Tonouchi A."/>
            <person name="Sugawara Y."/>
            <person name="Honma S."/>
            <person name="Kaku N."/>
            <person name="Ueki K."/>
        </authorList>
    </citation>
    <scope>NUCLEOTIDE SEQUENCE</scope>
    <source>
        <strain evidence="2">SH051</strain>
    </source>
</reference>
<gene>
    <name evidence="2" type="ORF">brsh051_01850</name>
</gene>
<evidence type="ECO:0008006" key="4">
    <source>
        <dbReference type="Google" id="ProtNLM"/>
    </source>
</evidence>
<sequence length="149" mass="15800">MSEQPAETPAVATTPDDGGQLAKARKEAAGYRERLRAAEAERDQIVQERDQIAGRLAGFQRAQIDQLAVEARLKPAALWATGVTLADLLTDDGTVDTTAVTQAIDETRTTFGITQGAQATNPTGVAGNNGTPIRGEDTETSWSAALKHR</sequence>
<protein>
    <recommendedName>
        <fullName evidence="4">Scaffolding protein</fullName>
    </recommendedName>
</protein>
<evidence type="ECO:0000256" key="1">
    <source>
        <dbReference type="SAM" id="MobiDB-lite"/>
    </source>
</evidence>
<organism evidence="2 3">
    <name type="scientific">Brooklawnia propionicigenes</name>
    <dbReference type="NCBI Taxonomy" id="3041175"/>
    <lineage>
        <taxon>Bacteria</taxon>
        <taxon>Bacillati</taxon>
        <taxon>Actinomycetota</taxon>
        <taxon>Actinomycetes</taxon>
        <taxon>Propionibacteriales</taxon>
        <taxon>Propionibacteriaceae</taxon>
        <taxon>Brooklawnia</taxon>
    </lineage>
</organism>
<name>A0AAN0KBZ3_9ACTN</name>
<evidence type="ECO:0000313" key="2">
    <source>
        <dbReference type="EMBL" id="BEH00904.1"/>
    </source>
</evidence>
<proteinExistence type="predicted"/>
<feature type="region of interest" description="Disordered" evidence="1">
    <location>
        <begin position="1"/>
        <end position="27"/>
    </location>
</feature>